<dbReference type="GeneID" id="43585102"/>
<proteinExistence type="predicted"/>
<gene>
    <name evidence="1" type="ORF">SAPINGB_P006291</name>
</gene>
<keyword evidence="2" id="KW-1185">Reference proteome</keyword>
<accession>A0A5E8C5D3</accession>
<dbReference type="RefSeq" id="XP_031856893.1">
    <property type="nucleotide sequence ID" value="XM_032001002.1"/>
</dbReference>
<organism evidence="1 2">
    <name type="scientific">Magnusiomyces paraingens</name>
    <dbReference type="NCBI Taxonomy" id="2606893"/>
    <lineage>
        <taxon>Eukaryota</taxon>
        <taxon>Fungi</taxon>
        <taxon>Dikarya</taxon>
        <taxon>Ascomycota</taxon>
        <taxon>Saccharomycotina</taxon>
        <taxon>Dipodascomycetes</taxon>
        <taxon>Dipodascales</taxon>
        <taxon>Dipodascaceae</taxon>
        <taxon>Magnusiomyces</taxon>
    </lineage>
</organism>
<dbReference type="Proteomes" id="UP000398389">
    <property type="component" value="Unassembled WGS sequence"/>
</dbReference>
<name>A0A5E8C5D3_9ASCO</name>
<reference evidence="1 2" key="1">
    <citation type="submission" date="2019-09" db="EMBL/GenBank/DDBJ databases">
        <authorList>
            <person name="Brejova B."/>
        </authorList>
    </citation>
    <scope>NUCLEOTIDE SEQUENCE [LARGE SCALE GENOMIC DNA]</scope>
</reference>
<evidence type="ECO:0000313" key="2">
    <source>
        <dbReference type="Proteomes" id="UP000398389"/>
    </source>
</evidence>
<sequence>MANYGVTVFLDFNPSFTIVSLIDLPYDLHLKLAEYLRLNDKIVVSKASDILRKIYQPLAWAHVVVICYSPSTSSPRRSVPILSLLFPERYSWLPTESIETLYFNPFQIHAMFGYTFFQFPFDFSKFPNLKKIFFKFLPAVCYDQFYNSKLFSSIKAGPVPIYCDVRYRDNDTEHGRENLKSCNIDRNYFHMLSVGQYYSLPNLSGNMDRLTVLCFCINSVAESEAEKIIKCINNLQSIKELAITAYFSFKHVGESKISVLESFSHLSDLKLENL</sequence>
<evidence type="ECO:0008006" key="3">
    <source>
        <dbReference type="Google" id="ProtNLM"/>
    </source>
</evidence>
<protein>
    <recommendedName>
        <fullName evidence="3">F-box domain-containing protein</fullName>
    </recommendedName>
</protein>
<evidence type="ECO:0000313" key="1">
    <source>
        <dbReference type="EMBL" id="VVT58602.1"/>
    </source>
</evidence>
<dbReference type="AlphaFoldDB" id="A0A5E8C5D3"/>
<dbReference type="EMBL" id="CABVLU010000005">
    <property type="protein sequence ID" value="VVT58602.1"/>
    <property type="molecule type" value="Genomic_DNA"/>
</dbReference>
<dbReference type="SUPFAM" id="SSF52047">
    <property type="entry name" value="RNI-like"/>
    <property type="match status" value="1"/>
</dbReference>